<feature type="transmembrane region" description="Helical" evidence="6">
    <location>
        <begin position="97"/>
        <end position="116"/>
    </location>
</feature>
<feature type="transmembrane region" description="Helical" evidence="6">
    <location>
        <begin position="122"/>
        <end position="139"/>
    </location>
</feature>
<dbReference type="PANTHER" id="PTHR23511:SF5">
    <property type="entry name" value="MAJOR FACILITATOR-TYPE TRANSPORTER HXNZ-RELATED"/>
    <property type="match status" value="1"/>
</dbReference>
<evidence type="ECO:0000313" key="9">
    <source>
        <dbReference type="Proteomes" id="UP000631114"/>
    </source>
</evidence>
<evidence type="ECO:0000256" key="2">
    <source>
        <dbReference type="ARBA" id="ARBA00022448"/>
    </source>
</evidence>
<feature type="domain" description="Major facilitator superfamily (MFS) profile" evidence="7">
    <location>
        <begin position="28"/>
        <end position="662"/>
    </location>
</feature>
<dbReference type="EMBL" id="JADFTS010000006">
    <property type="protein sequence ID" value="KAF9603101.1"/>
    <property type="molecule type" value="Genomic_DNA"/>
</dbReference>
<protein>
    <recommendedName>
        <fullName evidence="7">Major facilitator superfamily (MFS) profile domain-containing protein</fullName>
    </recommendedName>
</protein>
<accession>A0A835LXJ0</accession>
<dbReference type="InterPro" id="IPR020846">
    <property type="entry name" value="MFS_dom"/>
</dbReference>
<keyword evidence="9" id="KW-1185">Reference proteome</keyword>
<dbReference type="PROSITE" id="PS00216">
    <property type="entry name" value="SUGAR_TRANSPORT_1"/>
    <property type="match status" value="1"/>
</dbReference>
<sequence>MASGGGGPTFTVDEALVKTKFGKFQGLVLGYAGMGWVAEAMEMMLLSFVGPAVKSEWGLSSRQESMITTAVFVGELIGAYSWGIVSDKHGRRQGKHTHTHFFYLVIFTFFFVHMFILSRRGFLIPAVITFVAGFLSSFAPNYTTLIILRCFVGIGLGGGPVFCSWFLEFIPTPDRGTWMVGFSAFWTVGTIFEASLAWPSVRHFSSNDLCATVHPLRPTLPTSSFSIPVDIYTSIDKQKQSGNDIDKDKVGVPASKRLSLRECESDEVVQCIPKALVRKKDSLTKIGAVDDEFVRTYTVKKVQTDASIASHHLVPRIQSRFSTSNGVEFIFPLDWMIQNKQIGVAKAMELKQLTMPTLGWRWLLALSSLPSLALLLFYGFTPESPRYLCLRGRTTEALAVLEEVARMNRVELPPGLLVSDKSIELNENCTPSEDTHLLSADTERNEAKVTEDVDFKAGSASLLTLLSPKLLRSTLLLWLVFFGNSFSYYGLVLLTSELTSRSSQCTSKSFHLENTQDTVDYRDVFIASFAEFPGLLLSAVTVDRLGRKLSMSTMLFSCCLFLLPLVFEQSESLTTGLLFGARMCIMGAFTIVYIYAPEIYPTSVRSTGVGVGSSIGRIGGMVCPLVAVGLVQGCHRTASILLFEIIIFLSGVAVIYFPFETKGCELSDSVLKKTQSKIVI</sequence>
<evidence type="ECO:0000256" key="5">
    <source>
        <dbReference type="ARBA" id="ARBA00023136"/>
    </source>
</evidence>
<keyword evidence="3 6" id="KW-0812">Transmembrane</keyword>
<feature type="transmembrane region" description="Helical" evidence="6">
    <location>
        <begin position="65"/>
        <end position="85"/>
    </location>
</feature>
<proteinExistence type="predicted"/>
<feature type="transmembrane region" description="Helical" evidence="6">
    <location>
        <begin position="637"/>
        <end position="659"/>
    </location>
</feature>
<feature type="transmembrane region" description="Helical" evidence="6">
    <location>
        <begin position="28"/>
        <end position="53"/>
    </location>
</feature>
<gene>
    <name evidence="8" type="ORF">IFM89_033826</name>
</gene>
<dbReference type="Proteomes" id="UP000631114">
    <property type="component" value="Unassembled WGS sequence"/>
</dbReference>
<evidence type="ECO:0000256" key="4">
    <source>
        <dbReference type="ARBA" id="ARBA00022989"/>
    </source>
</evidence>
<dbReference type="Pfam" id="PF00083">
    <property type="entry name" value="Sugar_tr"/>
    <property type="match status" value="2"/>
</dbReference>
<dbReference type="GO" id="GO:0016020">
    <property type="term" value="C:membrane"/>
    <property type="evidence" value="ECO:0007669"/>
    <property type="project" value="UniProtKB-SubCell"/>
</dbReference>
<feature type="transmembrane region" description="Helical" evidence="6">
    <location>
        <begin position="146"/>
        <end position="167"/>
    </location>
</feature>
<dbReference type="OrthoDB" id="4139357at2759"/>
<comment type="subcellular location">
    <subcellularLocation>
        <location evidence="1">Membrane</location>
        <topology evidence="1">Multi-pass membrane protein</topology>
    </subcellularLocation>
</comment>
<evidence type="ECO:0000256" key="6">
    <source>
        <dbReference type="SAM" id="Phobius"/>
    </source>
</evidence>
<reference evidence="8 9" key="1">
    <citation type="submission" date="2020-10" db="EMBL/GenBank/DDBJ databases">
        <title>The Coptis chinensis genome and diversification of protoberbering-type alkaloids.</title>
        <authorList>
            <person name="Wang B."/>
            <person name="Shu S."/>
            <person name="Song C."/>
            <person name="Liu Y."/>
        </authorList>
    </citation>
    <scope>NUCLEOTIDE SEQUENCE [LARGE SCALE GENOMIC DNA]</scope>
    <source>
        <strain evidence="8">HL-2020</strain>
        <tissue evidence="8">Leaf</tissue>
    </source>
</reference>
<keyword evidence="2" id="KW-0813">Transport</keyword>
<organism evidence="8 9">
    <name type="scientific">Coptis chinensis</name>
    <dbReference type="NCBI Taxonomy" id="261450"/>
    <lineage>
        <taxon>Eukaryota</taxon>
        <taxon>Viridiplantae</taxon>
        <taxon>Streptophyta</taxon>
        <taxon>Embryophyta</taxon>
        <taxon>Tracheophyta</taxon>
        <taxon>Spermatophyta</taxon>
        <taxon>Magnoliopsida</taxon>
        <taxon>Ranunculales</taxon>
        <taxon>Ranunculaceae</taxon>
        <taxon>Coptidoideae</taxon>
        <taxon>Coptis</taxon>
    </lineage>
</organism>
<dbReference type="InterPro" id="IPR005828">
    <property type="entry name" value="MFS_sugar_transport-like"/>
</dbReference>
<evidence type="ECO:0000313" key="8">
    <source>
        <dbReference type="EMBL" id="KAF9603101.1"/>
    </source>
</evidence>
<dbReference type="SUPFAM" id="SSF103473">
    <property type="entry name" value="MFS general substrate transporter"/>
    <property type="match status" value="2"/>
</dbReference>
<name>A0A835LXJ0_9MAGN</name>
<feature type="transmembrane region" description="Helical" evidence="6">
    <location>
        <begin position="358"/>
        <end position="380"/>
    </location>
</feature>
<dbReference type="AlphaFoldDB" id="A0A835LXJ0"/>
<dbReference type="GO" id="GO:0022857">
    <property type="term" value="F:transmembrane transporter activity"/>
    <property type="evidence" value="ECO:0007669"/>
    <property type="project" value="InterPro"/>
</dbReference>
<keyword evidence="5 6" id="KW-0472">Membrane</keyword>
<dbReference type="Gene3D" id="1.20.1250.20">
    <property type="entry name" value="MFS general substrate transporter like domains"/>
    <property type="match status" value="2"/>
</dbReference>
<feature type="transmembrane region" description="Helical" evidence="6">
    <location>
        <begin position="475"/>
        <end position="494"/>
    </location>
</feature>
<comment type="caution">
    <text evidence="8">The sequence shown here is derived from an EMBL/GenBank/DDBJ whole genome shotgun (WGS) entry which is preliminary data.</text>
</comment>
<feature type="transmembrane region" description="Helical" evidence="6">
    <location>
        <begin position="549"/>
        <end position="567"/>
    </location>
</feature>
<keyword evidence="4 6" id="KW-1133">Transmembrane helix</keyword>
<evidence type="ECO:0000256" key="3">
    <source>
        <dbReference type="ARBA" id="ARBA00022692"/>
    </source>
</evidence>
<evidence type="ECO:0000259" key="7">
    <source>
        <dbReference type="PROSITE" id="PS50850"/>
    </source>
</evidence>
<dbReference type="PROSITE" id="PS50850">
    <property type="entry name" value="MFS"/>
    <property type="match status" value="1"/>
</dbReference>
<feature type="transmembrane region" description="Helical" evidence="6">
    <location>
        <begin position="608"/>
        <end position="631"/>
    </location>
</feature>
<dbReference type="InterPro" id="IPR036259">
    <property type="entry name" value="MFS_trans_sf"/>
</dbReference>
<feature type="transmembrane region" description="Helical" evidence="6">
    <location>
        <begin position="179"/>
        <end position="198"/>
    </location>
</feature>
<evidence type="ECO:0000256" key="1">
    <source>
        <dbReference type="ARBA" id="ARBA00004141"/>
    </source>
</evidence>
<dbReference type="InterPro" id="IPR005829">
    <property type="entry name" value="Sugar_transporter_CS"/>
</dbReference>
<feature type="transmembrane region" description="Helical" evidence="6">
    <location>
        <begin position="573"/>
        <end position="596"/>
    </location>
</feature>
<dbReference type="PANTHER" id="PTHR23511">
    <property type="entry name" value="SYNAPTIC VESICLE GLYCOPROTEIN 2"/>
    <property type="match status" value="1"/>
</dbReference>